<dbReference type="Proteomes" id="UP001597260">
    <property type="component" value="Unassembled WGS sequence"/>
</dbReference>
<evidence type="ECO:0000256" key="2">
    <source>
        <dbReference type="SAM" id="Phobius"/>
    </source>
</evidence>
<dbReference type="EMBL" id="JBHTMP010000024">
    <property type="protein sequence ID" value="MFD1322822.1"/>
    <property type="molecule type" value="Genomic_DNA"/>
</dbReference>
<feature type="domain" description="DUF7507" evidence="4">
    <location>
        <begin position="368"/>
        <end position="466"/>
    </location>
</feature>
<dbReference type="InterPro" id="IPR055354">
    <property type="entry name" value="DUF7507"/>
</dbReference>
<feature type="domain" description="DUF7507" evidence="4">
    <location>
        <begin position="482"/>
        <end position="584"/>
    </location>
</feature>
<feature type="domain" description="DUF7507" evidence="4">
    <location>
        <begin position="941"/>
        <end position="1042"/>
    </location>
</feature>
<feature type="domain" description="DUF7507" evidence="4">
    <location>
        <begin position="597"/>
        <end position="699"/>
    </location>
</feature>
<feature type="domain" description="DUF7507" evidence="4">
    <location>
        <begin position="825"/>
        <end position="928"/>
    </location>
</feature>
<dbReference type="Pfam" id="PF24346">
    <property type="entry name" value="DUF7507"/>
    <property type="match status" value="7"/>
</dbReference>
<dbReference type="Gene3D" id="2.60.120.200">
    <property type="match status" value="1"/>
</dbReference>
<accession>A0ABW3YED5</accession>
<name>A0ABW3YED5_9ACTN</name>
<feature type="compositionally biased region" description="Low complexity" evidence="1">
    <location>
        <begin position="1048"/>
        <end position="1062"/>
    </location>
</feature>
<feature type="domain" description="DUF7507" evidence="4">
    <location>
        <begin position="713"/>
        <end position="814"/>
    </location>
</feature>
<feature type="compositionally biased region" description="Pro residues" evidence="1">
    <location>
        <begin position="1036"/>
        <end position="1047"/>
    </location>
</feature>
<gene>
    <name evidence="5" type="ORF">ACFQ4H_17155</name>
</gene>
<organism evidence="5 6">
    <name type="scientific">Micromonospora sonneratiae</name>
    <dbReference type="NCBI Taxonomy" id="1184706"/>
    <lineage>
        <taxon>Bacteria</taxon>
        <taxon>Bacillati</taxon>
        <taxon>Actinomycetota</taxon>
        <taxon>Actinomycetes</taxon>
        <taxon>Micromonosporales</taxon>
        <taxon>Micromonosporaceae</taxon>
        <taxon>Micromonospora</taxon>
    </lineage>
</organism>
<keyword evidence="2" id="KW-1133">Transmembrane helix</keyword>
<keyword evidence="2" id="KW-0812">Transmembrane</keyword>
<dbReference type="InterPro" id="IPR051172">
    <property type="entry name" value="Chlamydia_OmcB"/>
</dbReference>
<dbReference type="InterPro" id="IPR047589">
    <property type="entry name" value="DUF11_rpt"/>
</dbReference>
<evidence type="ECO:0000259" key="4">
    <source>
        <dbReference type="Pfam" id="PF24346"/>
    </source>
</evidence>
<feature type="domain" description="DUF7507" evidence="4">
    <location>
        <begin position="1063"/>
        <end position="1161"/>
    </location>
</feature>
<keyword evidence="6" id="KW-1185">Reference proteome</keyword>
<protein>
    <recommendedName>
        <fullName evidence="4">DUF7507 domain-containing protein</fullName>
    </recommendedName>
</protein>
<reference evidence="6" key="1">
    <citation type="journal article" date="2019" name="Int. J. Syst. Evol. Microbiol.">
        <title>The Global Catalogue of Microorganisms (GCM) 10K type strain sequencing project: providing services to taxonomists for standard genome sequencing and annotation.</title>
        <authorList>
            <consortium name="The Broad Institute Genomics Platform"/>
            <consortium name="The Broad Institute Genome Sequencing Center for Infectious Disease"/>
            <person name="Wu L."/>
            <person name="Ma J."/>
        </authorList>
    </citation>
    <scope>NUCLEOTIDE SEQUENCE [LARGE SCALE GENOMIC DNA]</scope>
    <source>
        <strain evidence="6">JCM 31037</strain>
    </source>
</reference>
<feature type="compositionally biased region" description="Low complexity" evidence="1">
    <location>
        <begin position="921"/>
        <end position="931"/>
    </location>
</feature>
<dbReference type="InterPro" id="IPR013783">
    <property type="entry name" value="Ig-like_fold"/>
</dbReference>
<dbReference type="SUPFAM" id="SSF49899">
    <property type="entry name" value="Concanavalin A-like lectins/glucanases"/>
    <property type="match status" value="1"/>
</dbReference>
<feature type="chain" id="PRO_5047541348" description="DUF7507 domain-containing protein" evidence="3">
    <location>
        <begin position="39"/>
        <end position="1210"/>
    </location>
</feature>
<feature type="transmembrane region" description="Helical" evidence="2">
    <location>
        <begin position="1181"/>
        <end position="1200"/>
    </location>
</feature>
<evidence type="ECO:0000313" key="6">
    <source>
        <dbReference type="Proteomes" id="UP001597260"/>
    </source>
</evidence>
<feature type="region of interest" description="Disordered" evidence="1">
    <location>
        <begin position="1028"/>
        <end position="1062"/>
    </location>
</feature>
<dbReference type="InterPro" id="IPR013320">
    <property type="entry name" value="ConA-like_dom_sf"/>
</dbReference>
<dbReference type="Gene3D" id="2.60.40.10">
    <property type="entry name" value="Immunoglobulins"/>
    <property type="match status" value="1"/>
</dbReference>
<feature type="region of interest" description="Disordered" evidence="1">
    <location>
        <begin position="912"/>
        <end position="931"/>
    </location>
</feature>
<dbReference type="NCBIfam" id="TIGR01451">
    <property type="entry name" value="B_ant_repeat"/>
    <property type="match status" value="2"/>
</dbReference>
<sequence>MPLTRVLSTKRVSRLVAATTSILIIGGLPLVGSAPAHAQPGTPLVEETFTGATADPRFEAYGSACLTGAPAGAPPGPGEHPLGSCSNNRVGPVPPAGGAPHGYLQLTDASNDQAGAVLFNQPIPANQGLEVTFEQWQYGSTTPATPADGISFFLVDGAGGLTAPGAFGGSLGYAQKLPDDNPANTFLPGVNNGYLGIGLDVLGNYFGDWEQRGNGCAQRSPAGTIFRIPAPGPNMVTVRGPGNGTEGYCFLTATTSNFTTTGPWPSTLPGQLQGPLTSLPPGVTPQQAEALLEPSKRTVTVRVSPAPNPQVTVSIDFNDGNGSQQVLAFAAPQPVPATYKLGFAASTGLFTDVHLIRNVSVSSLEPLPTLNLVKQVDIDPPLPPVIGVGTNVPYEFVVTNTGLIPITELVVSDPVFDTITCPTTTLAPGQTTVCTATYTVTQADVDAGIVVNTAVASGNSTAGPVTSPPSQASLPLGAGTGALSLTKIAEPSTVSAAGQQVSYEYVVTNTGDVTISGLTAVDTTFTGTGTPPTVTCPITSLAPGAQTICTGAYTVTQADVDAGTDITNTAIASGSAPDGTTVNSPLSSANVDIVATSSLALVKSVDPSTVTAAGQTVTYSFLVTNNGDTTITGLAIDETSFTGTGTLSPVVCPVTTLAPAASTTCTATYAVTQADVDAGSITDTATATGTDPGGDAVTSPPSTATVDVDVAAGLLLTKVADPSSVSAAGQQVTYRYVVTNTGTATVTALTVTDTTFTGTGTPPTVTCPVTTLAPDEQTTCTGTYTVTQADIDAGSVTNTATATGTTPGGPTTSDPSTVVVDVVAAPSLALVKSAEPTTVTAAGQQIRYAFLVVNNGNVTITDLTINETAFTGTGSPPTITCPVTALAPAQETTCGGTYTVTQADIDAGSVTDTAEATGNDPTGSPRTSPPSTAVVEAAATAALSVVKSAEPTSVTAAGQQVTFSFAVTNTGNVTLRDVDIIDITFTGSGPLAPPTCPPGAASLAPGDSITCTATYTVTQADVDAGSISNTASATGTPPPGVTPPQAPPSTVTVPTTGTRGLGVTKTGHAVDVNDNGRIDAGDRIDWTLTVTNLGATTIRNITVSDELSGAVTCPGSELAPGAAMNCTVPPHTITAADVAAGRVVNVATATGVTGDGTPVTSEPARASVDIKSLPVTGTGHIPQLVAAGLMITAGGVLLLVRPRRSRRGTC</sequence>
<evidence type="ECO:0000256" key="3">
    <source>
        <dbReference type="SAM" id="SignalP"/>
    </source>
</evidence>
<dbReference type="RefSeq" id="WP_377571970.1">
    <property type="nucleotide sequence ID" value="NZ_JBHTMP010000024.1"/>
</dbReference>
<keyword evidence="3" id="KW-0732">Signal</keyword>
<keyword evidence="2" id="KW-0472">Membrane</keyword>
<proteinExistence type="predicted"/>
<comment type="caution">
    <text evidence="5">The sequence shown here is derived from an EMBL/GenBank/DDBJ whole genome shotgun (WGS) entry which is preliminary data.</text>
</comment>
<evidence type="ECO:0000256" key="1">
    <source>
        <dbReference type="SAM" id="MobiDB-lite"/>
    </source>
</evidence>
<dbReference type="PANTHER" id="PTHR34819">
    <property type="entry name" value="LARGE CYSTEINE-RICH PERIPLASMIC PROTEIN OMCB"/>
    <property type="match status" value="1"/>
</dbReference>
<evidence type="ECO:0000313" key="5">
    <source>
        <dbReference type="EMBL" id="MFD1322822.1"/>
    </source>
</evidence>
<feature type="signal peptide" evidence="3">
    <location>
        <begin position="1"/>
        <end position="38"/>
    </location>
</feature>
<dbReference type="PANTHER" id="PTHR34819:SF3">
    <property type="entry name" value="CELL SURFACE PROTEIN"/>
    <property type="match status" value="1"/>
</dbReference>